<dbReference type="EMBL" id="JBHUCM010000019">
    <property type="protein sequence ID" value="MFD1540521.1"/>
    <property type="molecule type" value="Genomic_DNA"/>
</dbReference>
<evidence type="ECO:0000256" key="3">
    <source>
        <dbReference type="ARBA" id="ARBA00023315"/>
    </source>
</evidence>
<accession>A0ABW4GEE1</accession>
<evidence type="ECO:0000256" key="1">
    <source>
        <dbReference type="ARBA" id="ARBA00001938"/>
    </source>
</evidence>
<dbReference type="RefSeq" id="WP_219526958.1">
    <property type="nucleotide sequence ID" value="NZ_JAHKRM010000001.1"/>
</dbReference>
<dbReference type="Pfam" id="PF00364">
    <property type="entry name" value="Biotin_lipoyl"/>
    <property type="match status" value="1"/>
</dbReference>
<comment type="cofactor">
    <cofactor evidence="1 4">
        <name>(R)-lipoate</name>
        <dbReference type="ChEBI" id="CHEBI:83088"/>
    </cofactor>
</comment>
<keyword evidence="3 4" id="KW-0012">Acyltransferase</keyword>
<evidence type="ECO:0000256" key="2">
    <source>
        <dbReference type="ARBA" id="ARBA00022679"/>
    </source>
</evidence>
<dbReference type="PANTHER" id="PTHR43178">
    <property type="entry name" value="DIHYDROLIPOAMIDE ACETYLTRANSFERASE COMPONENT OF PYRUVATE DEHYDROGENASE COMPLEX"/>
    <property type="match status" value="1"/>
</dbReference>
<evidence type="ECO:0000259" key="6">
    <source>
        <dbReference type="Pfam" id="PF00198"/>
    </source>
</evidence>
<name>A0ABW4GEE1_9ACTN</name>
<dbReference type="Proteomes" id="UP001597097">
    <property type="component" value="Unassembled WGS sequence"/>
</dbReference>
<keyword evidence="4" id="KW-0450">Lipoyl</keyword>
<feature type="region of interest" description="Disordered" evidence="5">
    <location>
        <begin position="150"/>
        <end position="186"/>
    </location>
</feature>
<keyword evidence="9" id="KW-1185">Reference proteome</keyword>
<protein>
    <recommendedName>
        <fullName evidence="4">Dihydrolipoamide acetyltransferase component of pyruvate dehydrogenase complex</fullName>
        <ecNumber evidence="4">2.3.1.-</ecNumber>
    </recommendedName>
</protein>
<sequence>MVEIRVPKLNNNDSEYTLLEWLAADGARVRRDDPLVTVETSKAVEELVSEQDGVLTHLVRAGASCTPGQLIARIGPPPAALPEPFQAPIPAADGGPRESVALPESVPAADGGPIITAPARALLDQLGLDPALVARLDVKVVRRTDVERLAAATGASEAPENAESATPPEKSGAHHDAGQTRPLSNHQRAVGRTVTLSHQSIPAGYTAIKVDVTPALTTARALTRRLRKLVGLPDLLIAAVARLHADFPMFFAELIDDRTARIPDQPRVGVTIDMGAGLYVPVIRDRLAVPDIAERLAEFRGLAQHGGFTEAHLTGGNIVVTLHHDADIIMAIPIVFPGHACAIALTSPQPDRERTVAAIGLAYDHRLINGRDVVLFLQALKEILESSPESL</sequence>
<evidence type="ECO:0000259" key="7">
    <source>
        <dbReference type="Pfam" id="PF00364"/>
    </source>
</evidence>
<comment type="similarity">
    <text evidence="4">Belongs to the 2-oxoacid dehydrogenase family.</text>
</comment>
<evidence type="ECO:0000313" key="8">
    <source>
        <dbReference type="EMBL" id="MFD1540521.1"/>
    </source>
</evidence>
<organism evidence="8 9">
    <name type="scientific">Nonomuraea guangzhouensis</name>
    <dbReference type="NCBI Taxonomy" id="1291555"/>
    <lineage>
        <taxon>Bacteria</taxon>
        <taxon>Bacillati</taxon>
        <taxon>Actinomycetota</taxon>
        <taxon>Actinomycetes</taxon>
        <taxon>Streptosporangiales</taxon>
        <taxon>Streptosporangiaceae</taxon>
        <taxon>Nonomuraea</taxon>
    </lineage>
</organism>
<feature type="domain" description="2-oxoacid dehydrogenase acyltransferase catalytic" evidence="6">
    <location>
        <begin position="179"/>
        <end position="389"/>
    </location>
</feature>
<dbReference type="InterPro" id="IPR000089">
    <property type="entry name" value="Biotin_lipoyl"/>
</dbReference>
<dbReference type="Pfam" id="PF00198">
    <property type="entry name" value="2-oxoacid_dh"/>
    <property type="match status" value="1"/>
</dbReference>
<evidence type="ECO:0000256" key="4">
    <source>
        <dbReference type="RuleBase" id="RU003423"/>
    </source>
</evidence>
<evidence type="ECO:0000313" key="9">
    <source>
        <dbReference type="Proteomes" id="UP001597097"/>
    </source>
</evidence>
<feature type="domain" description="Lipoyl-binding" evidence="7">
    <location>
        <begin position="3"/>
        <end position="74"/>
    </location>
</feature>
<dbReference type="InterPro" id="IPR003016">
    <property type="entry name" value="2-oxoA_DH_lipoyl-BS"/>
</dbReference>
<comment type="caution">
    <text evidence="8">The sequence shown here is derived from an EMBL/GenBank/DDBJ whole genome shotgun (WGS) entry which is preliminary data.</text>
</comment>
<dbReference type="EC" id="2.3.1.-" evidence="4"/>
<dbReference type="InterPro" id="IPR001078">
    <property type="entry name" value="2-oxoacid_DH_actylTfrase"/>
</dbReference>
<evidence type="ECO:0000256" key="5">
    <source>
        <dbReference type="SAM" id="MobiDB-lite"/>
    </source>
</evidence>
<dbReference type="InterPro" id="IPR050743">
    <property type="entry name" value="2-oxoacid_DH_E2_comp"/>
</dbReference>
<proteinExistence type="inferred from homology"/>
<keyword evidence="2 4" id="KW-0808">Transferase</keyword>
<dbReference type="CDD" id="cd06849">
    <property type="entry name" value="lipoyl_domain"/>
    <property type="match status" value="1"/>
</dbReference>
<gene>
    <name evidence="8" type="ORF">ACFSJ0_25935</name>
</gene>
<dbReference type="PANTHER" id="PTHR43178:SF5">
    <property type="entry name" value="LIPOAMIDE ACYLTRANSFERASE COMPONENT OF BRANCHED-CHAIN ALPHA-KETO ACID DEHYDROGENASE COMPLEX, MITOCHONDRIAL"/>
    <property type="match status" value="1"/>
</dbReference>
<reference evidence="9" key="1">
    <citation type="journal article" date="2019" name="Int. J. Syst. Evol. Microbiol.">
        <title>The Global Catalogue of Microorganisms (GCM) 10K type strain sequencing project: providing services to taxonomists for standard genome sequencing and annotation.</title>
        <authorList>
            <consortium name="The Broad Institute Genomics Platform"/>
            <consortium name="The Broad Institute Genome Sequencing Center for Infectious Disease"/>
            <person name="Wu L."/>
            <person name="Ma J."/>
        </authorList>
    </citation>
    <scope>NUCLEOTIDE SEQUENCE [LARGE SCALE GENOMIC DNA]</scope>
    <source>
        <strain evidence="9">CGMCC 1.15399</strain>
    </source>
</reference>
<dbReference type="PROSITE" id="PS00189">
    <property type="entry name" value="LIPOYL"/>
    <property type="match status" value="1"/>
</dbReference>